<keyword evidence="2" id="KW-1185">Reference proteome</keyword>
<comment type="caution">
    <text evidence="1">The sequence shown here is derived from an EMBL/GenBank/DDBJ whole genome shotgun (WGS) entry which is preliminary data.</text>
</comment>
<name>A0ABD0P7G4_CIRMR</name>
<organism evidence="1 2">
    <name type="scientific">Cirrhinus mrigala</name>
    <name type="common">Mrigala</name>
    <dbReference type="NCBI Taxonomy" id="683832"/>
    <lineage>
        <taxon>Eukaryota</taxon>
        <taxon>Metazoa</taxon>
        <taxon>Chordata</taxon>
        <taxon>Craniata</taxon>
        <taxon>Vertebrata</taxon>
        <taxon>Euteleostomi</taxon>
        <taxon>Actinopterygii</taxon>
        <taxon>Neopterygii</taxon>
        <taxon>Teleostei</taxon>
        <taxon>Ostariophysi</taxon>
        <taxon>Cypriniformes</taxon>
        <taxon>Cyprinidae</taxon>
        <taxon>Labeoninae</taxon>
        <taxon>Labeonini</taxon>
        <taxon>Cirrhinus</taxon>
    </lineage>
</organism>
<proteinExistence type="predicted"/>
<gene>
    <name evidence="1" type="ORF">M9458_037198</name>
</gene>
<accession>A0ABD0P7G4</accession>
<evidence type="ECO:0000313" key="1">
    <source>
        <dbReference type="EMBL" id="KAL0168976.1"/>
    </source>
</evidence>
<protein>
    <submittedName>
        <fullName evidence="1">Uncharacterized protein</fullName>
    </submittedName>
</protein>
<feature type="non-terminal residue" evidence="1">
    <location>
        <position position="58"/>
    </location>
</feature>
<dbReference type="EMBL" id="JAMKFB020000018">
    <property type="protein sequence ID" value="KAL0168976.1"/>
    <property type="molecule type" value="Genomic_DNA"/>
</dbReference>
<reference evidence="1 2" key="1">
    <citation type="submission" date="2024-05" db="EMBL/GenBank/DDBJ databases">
        <title>Genome sequencing and assembly of Indian major carp, Cirrhinus mrigala (Hamilton, 1822).</title>
        <authorList>
            <person name="Mohindra V."/>
            <person name="Chowdhury L.M."/>
            <person name="Lal K."/>
            <person name="Jena J.K."/>
        </authorList>
    </citation>
    <scope>NUCLEOTIDE SEQUENCE [LARGE SCALE GENOMIC DNA]</scope>
    <source>
        <strain evidence="1">CM1030</strain>
        <tissue evidence="1">Blood</tissue>
    </source>
</reference>
<dbReference type="AlphaFoldDB" id="A0ABD0P7G4"/>
<sequence>MKPVRLGEAAVDLLIRGARNSTDAAQGNTCRSLTTLLLLLLCLLLAIRHHRPEKDCVP</sequence>
<evidence type="ECO:0000313" key="2">
    <source>
        <dbReference type="Proteomes" id="UP001529510"/>
    </source>
</evidence>
<dbReference type="Proteomes" id="UP001529510">
    <property type="component" value="Unassembled WGS sequence"/>
</dbReference>